<evidence type="ECO:0000256" key="2">
    <source>
        <dbReference type="SAM" id="MobiDB-lite"/>
    </source>
</evidence>
<evidence type="ECO:0000313" key="3">
    <source>
        <dbReference type="EMBL" id="GJT83571.1"/>
    </source>
</evidence>
<reference evidence="3" key="2">
    <citation type="submission" date="2022-01" db="EMBL/GenBank/DDBJ databases">
        <authorList>
            <person name="Yamashiro T."/>
            <person name="Shiraishi A."/>
            <person name="Satake H."/>
            <person name="Nakayama K."/>
        </authorList>
    </citation>
    <scope>NUCLEOTIDE SEQUENCE</scope>
</reference>
<feature type="compositionally biased region" description="Acidic residues" evidence="2">
    <location>
        <begin position="112"/>
        <end position="123"/>
    </location>
</feature>
<name>A0ABQ5H6R5_9ASTR</name>
<accession>A0ABQ5H6R5</accession>
<sequence length="261" mass="28573">MPGSDFEASEAAPHSPKQAPPSPAYAPDSPEYATPSNDDLEPTEAQALPAPVLPAPQVLDYSTDSKPIEDNPQETGLEDVPEEDPSKGEEEEEELPAPAASTAATPDPALPSEEEIEPFDEDESVRPHQILSLGTLADTVALVTSPPLLQPLPSSPTHRDPIPESWTTLTQCAIDILEVALEETDERVVDLGTLYQQDNHEMVVTIEQEATYTRDAWSFAMDPIRELQLQIKGSDDRLTRFRERVRALERRDGPLDTSSSC</sequence>
<dbReference type="EMBL" id="BQNB010019274">
    <property type="protein sequence ID" value="GJT83571.1"/>
    <property type="molecule type" value="Genomic_DNA"/>
</dbReference>
<dbReference type="Proteomes" id="UP001151760">
    <property type="component" value="Unassembled WGS sequence"/>
</dbReference>
<gene>
    <name evidence="3" type="ORF">Tco_1057913</name>
</gene>
<comment type="caution">
    <text evidence="3">The sequence shown here is derived from an EMBL/GenBank/DDBJ whole genome shotgun (WGS) entry which is preliminary data.</text>
</comment>
<feature type="compositionally biased region" description="Low complexity" evidence="2">
    <location>
        <begin position="45"/>
        <end position="59"/>
    </location>
</feature>
<feature type="region of interest" description="Disordered" evidence="2">
    <location>
        <begin position="1"/>
        <end position="124"/>
    </location>
</feature>
<feature type="coiled-coil region" evidence="1">
    <location>
        <begin position="224"/>
        <end position="251"/>
    </location>
</feature>
<keyword evidence="4" id="KW-1185">Reference proteome</keyword>
<reference evidence="3" key="1">
    <citation type="journal article" date="2022" name="Int. J. Mol. Sci.">
        <title>Draft Genome of Tanacetum Coccineum: Genomic Comparison of Closely Related Tanacetum-Family Plants.</title>
        <authorList>
            <person name="Yamashiro T."/>
            <person name="Shiraishi A."/>
            <person name="Nakayama K."/>
            <person name="Satake H."/>
        </authorList>
    </citation>
    <scope>NUCLEOTIDE SEQUENCE</scope>
</reference>
<keyword evidence="1" id="KW-0175">Coiled coil</keyword>
<proteinExistence type="predicted"/>
<feature type="compositionally biased region" description="Low complexity" evidence="2">
    <location>
        <begin position="96"/>
        <end position="111"/>
    </location>
</feature>
<evidence type="ECO:0000256" key="1">
    <source>
        <dbReference type="SAM" id="Coils"/>
    </source>
</evidence>
<feature type="compositionally biased region" description="Acidic residues" evidence="2">
    <location>
        <begin position="76"/>
        <end position="95"/>
    </location>
</feature>
<protein>
    <submittedName>
        <fullName evidence="3">Uncharacterized protein</fullName>
    </submittedName>
</protein>
<organism evidence="3 4">
    <name type="scientific">Tanacetum coccineum</name>
    <dbReference type="NCBI Taxonomy" id="301880"/>
    <lineage>
        <taxon>Eukaryota</taxon>
        <taxon>Viridiplantae</taxon>
        <taxon>Streptophyta</taxon>
        <taxon>Embryophyta</taxon>
        <taxon>Tracheophyta</taxon>
        <taxon>Spermatophyta</taxon>
        <taxon>Magnoliopsida</taxon>
        <taxon>eudicotyledons</taxon>
        <taxon>Gunneridae</taxon>
        <taxon>Pentapetalae</taxon>
        <taxon>asterids</taxon>
        <taxon>campanulids</taxon>
        <taxon>Asterales</taxon>
        <taxon>Asteraceae</taxon>
        <taxon>Asteroideae</taxon>
        <taxon>Anthemideae</taxon>
        <taxon>Anthemidinae</taxon>
        <taxon>Tanacetum</taxon>
    </lineage>
</organism>
<evidence type="ECO:0000313" key="4">
    <source>
        <dbReference type="Proteomes" id="UP001151760"/>
    </source>
</evidence>